<evidence type="ECO:0000256" key="9">
    <source>
        <dbReference type="HAMAP-Rule" id="MF_00024"/>
    </source>
</evidence>
<evidence type="ECO:0000256" key="3">
    <source>
        <dbReference type="ARBA" id="ARBA00006263"/>
    </source>
</evidence>
<keyword evidence="4 9" id="KW-1003">Cell membrane</keyword>
<gene>
    <name evidence="9" type="primary">cobD</name>
    <name evidence="10" type="ORF">HMPREF9453_00652</name>
</gene>
<evidence type="ECO:0000256" key="4">
    <source>
        <dbReference type="ARBA" id="ARBA00022475"/>
    </source>
</evidence>
<dbReference type="GO" id="GO:0015420">
    <property type="term" value="F:ABC-type vitamin B12 transporter activity"/>
    <property type="evidence" value="ECO:0007669"/>
    <property type="project" value="UniProtKB-UniRule"/>
</dbReference>
<comment type="pathway">
    <text evidence="2 9">Cofactor biosynthesis; adenosylcobalamin biosynthesis.</text>
</comment>
<name>H1CZ64_9FIRM</name>
<feature type="transmembrane region" description="Helical" evidence="9">
    <location>
        <begin position="169"/>
        <end position="186"/>
    </location>
</feature>
<evidence type="ECO:0000313" key="10">
    <source>
        <dbReference type="EMBL" id="EHO63635.1"/>
    </source>
</evidence>
<dbReference type="Pfam" id="PF03186">
    <property type="entry name" value="CobD_Cbib"/>
    <property type="match status" value="1"/>
</dbReference>
<keyword evidence="6 9" id="KW-0812">Transmembrane</keyword>
<dbReference type="GO" id="GO:0009236">
    <property type="term" value="P:cobalamin biosynthetic process"/>
    <property type="evidence" value="ECO:0007669"/>
    <property type="project" value="UniProtKB-UniRule"/>
</dbReference>
<dbReference type="GO" id="GO:0048472">
    <property type="term" value="F:threonine-phosphate decarboxylase activity"/>
    <property type="evidence" value="ECO:0007669"/>
    <property type="project" value="InterPro"/>
</dbReference>
<evidence type="ECO:0000256" key="7">
    <source>
        <dbReference type="ARBA" id="ARBA00022989"/>
    </source>
</evidence>
<comment type="similarity">
    <text evidence="3 9">Belongs to the CobD/CbiB family.</text>
</comment>
<keyword evidence="8 9" id="KW-0472">Membrane</keyword>
<dbReference type="eggNOG" id="COG1270">
    <property type="taxonomic scope" value="Bacteria"/>
</dbReference>
<evidence type="ECO:0000256" key="8">
    <source>
        <dbReference type="ARBA" id="ARBA00023136"/>
    </source>
</evidence>
<dbReference type="RefSeq" id="WP_008859156.1">
    <property type="nucleotide sequence ID" value="NZ_JH591187.1"/>
</dbReference>
<dbReference type="EMBL" id="ADLT01000015">
    <property type="protein sequence ID" value="EHO63635.1"/>
    <property type="molecule type" value="Genomic_DNA"/>
</dbReference>
<reference evidence="10 11" key="1">
    <citation type="submission" date="2011-11" db="EMBL/GenBank/DDBJ databases">
        <title>The Genome Sequence of Dialister succinatiphilus YIT 11850.</title>
        <authorList>
            <consortium name="The Broad Institute Genome Sequencing Platform"/>
            <person name="Earl A."/>
            <person name="Ward D."/>
            <person name="Feldgarden M."/>
            <person name="Gevers D."/>
            <person name="Morotomi M."/>
            <person name="Young S.K."/>
            <person name="Zeng Q."/>
            <person name="Gargeya S."/>
            <person name="Fitzgerald M."/>
            <person name="Haas B."/>
            <person name="Abouelleil A."/>
            <person name="Alvarado L."/>
            <person name="Arachchi H.M."/>
            <person name="Berlin A."/>
            <person name="Brown A."/>
            <person name="Chapman S.B."/>
            <person name="Dunbar C."/>
            <person name="Gearin G."/>
            <person name="Goldberg J."/>
            <person name="Griggs A."/>
            <person name="Gujja S."/>
            <person name="Heiman D."/>
            <person name="Howarth C."/>
            <person name="Lui A."/>
            <person name="MacDonald P.J.P."/>
            <person name="Montmayeur A."/>
            <person name="Murphy C."/>
            <person name="Neiman D."/>
            <person name="Pearson M."/>
            <person name="Priest M."/>
            <person name="Roberts A."/>
            <person name="Saif S."/>
            <person name="Shea T."/>
            <person name="Sisk P."/>
            <person name="Stolte C."/>
            <person name="Sykes S."/>
            <person name="Wortman J."/>
            <person name="Nusbaum C."/>
            <person name="Birren B."/>
        </authorList>
    </citation>
    <scope>NUCLEOTIDE SEQUENCE [LARGE SCALE GENOMIC DNA]</scope>
    <source>
        <strain evidence="10 11">YIT 11850</strain>
    </source>
</reference>
<evidence type="ECO:0000256" key="1">
    <source>
        <dbReference type="ARBA" id="ARBA00004651"/>
    </source>
</evidence>
<dbReference type="NCBIfam" id="TIGR00380">
    <property type="entry name" value="cobal_cbiB"/>
    <property type="match status" value="1"/>
</dbReference>
<organism evidence="10 11">
    <name type="scientific">Dialister succinatiphilus YIT 11850</name>
    <dbReference type="NCBI Taxonomy" id="742743"/>
    <lineage>
        <taxon>Bacteria</taxon>
        <taxon>Bacillati</taxon>
        <taxon>Bacillota</taxon>
        <taxon>Negativicutes</taxon>
        <taxon>Veillonellales</taxon>
        <taxon>Veillonellaceae</taxon>
        <taxon>Dialister</taxon>
    </lineage>
</organism>
<dbReference type="Proteomes" id="UP000003277">
    <property type="component" value="Unassembled WGS sequence"/>
</dbReference>
<proteinExistence type="inferred from homology"/>
<accession>H1CZ64</accession>
<evidence type="ECO:0000313" key="11">
    <source>
        <dbReference type="Proteomes" id="UP000003277"/>
    </source>
</evidence>
<dbReference type="GO" id="GO:0005886">
    <property type="term" value="C:plasma membrane"/>
    <property type="evidence" value="ECO:0007669"/>
    <property type="project" value="UniProtKB-SubCell"/>
</dbReference>
<feature type="transmembrane region" description="Helical" evidence="9">
    <location>
        <begin position="61"/>
        <end position="84"/>
    </location>
</feature>
<feature type="transmembrane region" description="Helical" evidence="9">
    <location>
        <begin position="304"/>
        <end position="324"/>
    </location>
</feature>
<dbReference type="STRING" id="742743.HMPREF9453_00652"/>
<protein>
    <recommendedName>
        <fullName evidence="9">Cobalamin biosynthesis protein CobD</fullName>
    </recommendedName>
</protein>
<dbReference type="HOGENOM" id="CLU_054212_0_2_9"/>
<keyword evidence="5 9" id="KW-0169">Cobalamin biosynthesis</keyword>
<evidence type="ECO:0000256" key="6">
    <source>
        <dbReference type="ARBA" id="ARBA00022692"/>
    </source>
</evidence>
<dbReference type="PANTHER" id="PTHR34308:SF1">
    <property type="entry name" value="COBALAMIN BIOSYNTHESIS PROTEIN CBIB"/>
    <property type="match status" value="1"/>
</dbReference>
<dbReference type="PATRIC" id="fig|742743.3.peg.663"/>
<keyword evidence="11" id="KW-1185">Reference proteome</keyword>
<comment type="function">
    <text evidence="9">Converts cobyric acid to cobinamide by the addition of aminopropanol on the F carboxylic group.</text>
</comment>
<dbReference type="PANTHER" id="PTHR34308">
    <property type="entry name" value="COBALAMIN BIOSYNTHESIS PROTEIN CBIB"/>
    <property type="match status" value="1"/>
</dbReference>
<comment type="subcellular location">
    <subcellularLocation>
        <location evidence="1 9">Cell membrane</location>
        <topology evidence="1 9">Multi-pass membrane protein</topology>
    </subcellularLocation>
</comment>
<evidence type="ECO:0000256" key="2">
    <source>
        <dbReference type="ARBA" id="ARBA00004953"/>
    </source>
</evidence>
<dbReference type="HAMAP" id="MF_00024">
    <property type="entry name" value="CobD_CbiB"/>
    <property type="match status" value="1"/>
</dbReference>
<sequence>MDGLIYSAFYALIPLAALVIDTIYGDPRSDYHPVVLIGKVISFFEGKLYPEKKTSDGNMFFRGMMTSLLVLLTVGLVVGFLTWLSVKAGILMYAAVSAVVLYFTITPRALARDGMEIYGLLKAGDMVSARKRLSWIVGRDTENLDESEIARGTVETIAENTTDGVISPLFWFLLLGPVGAALYRAGNTMDSMLGYKNDRYLFFGRFAARLDDVLNYIPARITFVLFVAAAALLRQDWKNAEKIGLRDAPKHPSPNGGYAEATVAGAMHVQLGGYNYYEGKPEFREYMGDPDRPLKAEHIRTSIYMMYAAVILFVAVESAVIFFVW</sequence>
<comment type="caution">
    <text evidence="10">The sequence shown here is derived from an EMBL/GenBank/DDBJ whole genome shotgun (WGS) entry which is preliminary data.</text>
</comment>
<feature type="transmembrane region" description="Helical" evidence="9">
    <location>
        <begin position="90"/>
        <end position="111"/>
    </location>
</feature>
<dbReference type="UniPathway" id="UPA00148"/>
<keyword evidence="7 9" id="KW-1133">Transmembrane helix</keyword>
<dbReference type="InterPro" id="IPR004485">
    <property type="entry name" value="Cobalamin_biosynth_CobD/CbiB"/>
</dbReference>
<dbReference type="AlphaFoldDB" id="H1CZ64"/>
<evidence type="ECO:0000256" key="5">
    <source>
        <dbReference type="ARBA" id="ARBA00022573"/>
    </source>
</evidence>
<feature type="transmembrane region" description="Helical" evidence="9">
    <location>
        <begin position="7"/>
        <end position="25"/>
    </location>
</feature>